<comment type="function">
    <text evidence="1">May bind long-chain fatty acids, such as palmitate, and may play a role in lipid transport or fatty acid metabolism.</text>
</comment>
<dbReference type="PANTHER" id="PTHR33434">
    <property type="entry name" value="DEGV DOMAIN-CONTAINING PROTEIN DR_1986-RELATED"/>
    <property type="match status" value="1"/>
</dbReference>
<dbReference type="SUPFAM" id="SSF82549">
    <property type="entry name" value="DAK1/DegV-like"/>
    <property type="match status" value="1"/>
</dbReference>
<organism evidence="3 4">
    <name type="scientific">Fusibacter tunisiensis</name>
    <dbReference type="NCBI Taxonomy" id="1008308"/>
    <lineage>
        <taxon>Bacteria</taxon>
        <taxon>Bacillati</taxon>
        <taxon>Bacillota</taxon>
        <taxon>Clostridia</taxon>
        <taxon>Eubacteriales</taxon>
        <taxon>Eubacteriales Family XII. Incertae Sedis</taxon>
        <taxon>Fusibacter</taxon>
    </lineage>
</organism>
<keyword evidence="2" id="KW-0446">Lipid-binding</keyword>
<evidence type="ECO:0000256" key="1">
    <source>
        <dbReference type="ARBA" id="ARBA00003238"/>
    </source>
</evidence>
<name>A0ABS2MPA0_9FIRM</name>
<keyword evidence="4" id="KW-1185">Reference proteome</keyword>
<dbReference type="EMBL" id="JAFBDT010000004">
    <property type="protein sequence ID" value="MBM7561230.1"/>
    <property type="molecule type" value="Genomic_DNA"/>
</dbReference>
<evidence type="ECO:0000256" key="2">
    <source>
        <dbReference type="ARBA" id="ARBA00023121"/>
    </source>
</evidence>
<sequence length="284" mass="31368">MALKIITDSASDLPQELANKLGVEILPILVYINGEEHLDSVTIKPDDLYHAMLKGAEVKTAQIPLNHFIEHFEKFAQTGDEYIYLAFSSNLSGTYQTSVLAYETVKASFPNFNMTIVDTKCVSLGLGVIVAEVAEMVQQGETFEVVMEKINRDIVHMKHVFSVDDLNYLLKGGRVSKSQAVFGNLLNIKPILKVEDGFLVPFDKAKGKKKMLSKIYDFISENGKNLDRQTVGIAHTLNSETANEVKAHFETVYGTGKFIINALGCAVGAHCGPGMITIFFKDEI</sequence>
<evidence type="ECO:0000313" key="3">
    <source>
        <dbReference type="EMBL" id="MBM7561230.1"/>
    </source>
</evidence>
<dbReference type="InterPro" id="IPR043168">
    <property type="entry name" value="DegV_C"/>
</dbReference>
<dbReference type="InterPro" id="IPR003797">
    <property type="entry name" value="DegV"/>
</dbReference>
<proteinExistence type="predicted"/>
<dbReference type="RefSeq" id="WP_204662504.1">
    <property type="nucleotide sequence ID" value="NZ_JAFBDT010000004.1"/>
</dbReference>
<accession>A0ABS2MPA0</accession>
<dbReference type="InterPro" id="IPR050270">
    <property type="entry name" value="DegV_domain_contain"/>
</dbReference>
<dbReference type="Gene3D" id="3.30.1180.10">
    <property type="match status" value="1"/>
</dbReference>
<dbReference type="NCBIfam" id="TIGR00762">
    <property type="entry name" value="DegV"/>
    <property type="match status" value="1"/>
</dbReference>
<dbReference type="Proteomes" id="UP000767854">
    <property type="component" value="Unassembled WGS sequence"/>
</dbReference>
<gene>
    <name evidence="3" type="ORF">JOC49_000750</name>
</gene>
<evidence type="ECO:0000313" key="4">
    <source>
        <dbReference type="Proteomes" id="UP000767854"/>
    </source>
</evidence>
<dbReference type="PROSITE" id="PS51482">
    <property type="entry name" value="DEGV"/>
    <property type="match status" value="1"/>
</dbReference>
<protein>
    <submittedName>
        <fullName evidence="3">DegV family protein with EDD domain</fullName>
    </submittedName>
</protein>
<dbReference type="PANTHER" id="PTHR33434:SF3">
    <property type="entry name" value="DEGV DOMAIN-CONTAINING PROTEIN YITS"/>
    <property type="match status" value="1"/>
</dbReference>
<dbReference type="Pfam" id="PF02645">
    <property type="entry name" value="DegV"/>
    <property type="match status" value="1"/>
</dbReference>
<comment type="caution">
    <text evidence="3">The sequence shown here is derived from an EMBL/GenBank/DDBJ whole genome shotgun (WGS) entry which is preliminary data.</text>
</comment>
<reference evidence="3 4" key="1">
    <citation type="submission" date="2021-01" db="EMBL/GenBank/DDBJ databases">
        <title>Genomic Encyclopedia of Type Strains, Phase IV (KMG-IV): sequencing the most valuable type-strain genomes for metagenomic binning, comparative biology and taxonomic classification.</title>
        <authorList>
            <person name="Goeker M."/>
        </authorList>
    </citation>
    <scope>NUCLEOTIDE SEQUENCE [LARGE SCALE GENOMIC DNA]</scope>
    <source>
        <strain evidence="3 4">DSM 24436</strain>
    </source>
</reference>
<dbReference type="Gene3D" id="3.40.50.10170">
    <property type="match status" value="1"/>
</dbReference>